<comment type="similarity">
    <text evidence="1">Belongs to the CsoR family.</text>
</comment>
<dbReference type="PANTHER" id="PTHR33677:SF5">
    <property type="entry name" value="TRANSCRIPTIONAL REPRESSOR FRMR"/>
    <property type="match status" value="1"/>
</dbReference>
<evidence type="ECO:0000256" key="2">
    <source>
        <dbReference type="ARBA" id="ARBA00023008"/>
    </source>
</evidence>
<dbReference type="GO" id="GO:0045892">
    <property type="term" value="P:negative regulation of DNA-templated transcription"/>
    <property type="evidence" value="ECO:0007669"/>
    <property type="project" value="UniProtKB-ARBA"/>
</dbReference>
<gene>
    <name evidence="3" type="ORF">EV139_0587</name>
</gene>
<evidence type="ECO:0000313" key="4">
    <source>
        <dbReference type="Proteomes" id="UP000291832"/>
    </source>
</evidence>
<name>A0A4Q7U5C1_9MICO</name>
<evidence type="ECO:0000256" key="1">
    <source>
        <dbReference type="ARBA" id="ARBA00005428"/>
    </source>
</evidence>
<accession>A0A4Q7U5C1</accession>
<keyword evidence="3" id="KW-0238">DNA-binding</keyword>
<dbReference type="InterPro" id="IPR038390">
    <property type="entry name" value="Metal_Tscrpt_repr_sf"/>
</dbReference>
<dbReference type="GO" id="GO:0003677">
    <property type="term" value="F:DNA binding"/>
    <property type="evidence" value="ECO:0007669"/>
    <property type="project" value="UniProtKB-KW"/>
</dbReference>
<dbReference type="Gene3D" id="1.20.58.1000">
    <property type="entry name" value="Metal-sensitive repressor, helix protomer"/>
    <property type="match status" value="1"/>
</dbReference>
<protein>
    <submittedName>
        <fullName evidence="3">DNA-binding FrmR family transcriptional regulator</fullName>
    </submittedName>
</protein>
<dbReference type="PANTHER" id="PTHR33677">
    <property type="entry name" value="TRANSCRIPTIONAL REPRESSOR FRMR-RELATED"/>
    <property type="match status" value="1"/>
</dbReference>
<keyword evidence="4" id="KW-1185">Reference proteome</keyword>
<proteinExistence type="inferred from homology"/>
<dbReference type="GO" id="GO:0046872">
    <property type="term" value="F:metal ion binding"/>
    <property type="evidence" value="ECO:0007669"/>
    <property type="project" value="InterPro"/>
</dbReference>
<keyword evidence="2" id="KW-0186">Copper</keyword>
<sequence length="134" mass="13468">MSGQISAAPGAAHSARAGDAAALAIESASVPDAGPTAAAVLGATPAATPDSAETKRKIANRLRRAHGQLAAVIAAVEGEAHCRDVVQQLSAVTKALDRAGYLVISNAMQECLADPDAEGSAKPDELEKLFLSLA</sequence>
<dbReference type="CDD" id="cd10148">
    <property type="entry name" value="CsoR-like_DUF156"/>
    <property type="match status" value="1"/>
</dbReference>
<dbReference type="AlphaFoldDB" id="A0A4Q7U5C1"/>
<organism evidence="3 4">
    <name type="scientific">Leucobacter luti</name>
    <dbReference type="NCBI Taxonomy" id="340320"/>
    <lineage>
        <taxon>Bacteria</taxon>
        <taxon>Bacillati</taxon>
        <taxon>Actinomycetota</taxon>
        <taxon>Actinomycetes</taxon>
        <taxon>Micrococcales</taxon>
        <taxon>Microbacteriaceae</taxon>
        <taxon>Leucobacter</taxon>
    </lineage>
</organism>
<dbReference type="OrthoDB" id="9809524at2"/>
<comment type="caution">
    <text evidence="3">The sequence shown here is derived from an EMBL/GenBank/DDBJ whole genome shotgun (WGS) entry which is preliminary data.</text>
</comment>
<dbReference type="InterPro" id="IPR003735">
    <property type="entry name" value="Metal_Tscrpt_repr"/>
</dbReference>
<dbReference type="EMBL" id="SHKI01000002">
    <property type="protein sequence ID" value="RZT68856.1"/>
    <property type="molecule type" value="Genomic_DNA"/>
</dbReference>
<reference evidence="3 4" key="1">
    <citation type="journal article" date="2015" name="Stand. Genomic Sci.">
        <title>Genomic Encyclopedia of Bacterial and Archaeal Type Strains, Phase III: the genomes of soil and plant-associated and newly described type strains.</title>
        <authorList>
            <person name="Whitman W.B."/>
            <person name="Woyke T."/>
            <person name="Klenk H.P."/>
            <person name="Zhou Y."/>
            <person name="Lilburn T.G."/>
            <person name="Beck B.J."/>
            <person name="De Vos P."/>
            <person name="Vandamme P."/>
            <person name="Eisen J.A."/>
            <person name="Garrity G."/>
            <person name="Hugenholtz P."/>
            <person name="Kyrpides N.C."/>
        </authorList>
    </citation>
    <scope>NUCLEOTIDE SEQUENCE [LARGE SCALE GENOMIC DNA]</scope>
    <source>
        <strain evidence="3 4">RF6</strain>
    </source>
</reference>
<dbReference type="Pfam" id="PF02583">
    <property type="entry name" value="Trns_repr_metal"/>
    <property type="match status" value="1"/>
</dbReference>
<dbReference type="Proteomes" id="UP000291832">
    <property type="component" value="Unassembled WGS sequence"/>
</dbReference>
<evidence type="ECO:0000313" key="3">
    <source>
        <dbReference type="EMBL" id="RZT68856.1"/>
    </source>
</evidence>